<gene>
    <name evidence="1" type="ORF">J437_LFUL000510</name>
</gene>
<reference evidence="1" key="2">
    <citation type="submission" date="2017-10" db="EMBL/GenBank/DDBJ databases">
        <title>Ladona fulva Genome sequencing and assembly.</title>
        <authorList>
            <person name="Murali S."/>
            <person name="Richards S."/>
            <person name="Bandaranaike D."/>
            <person name="Bellair M."/>
            <person name="Blankenburg K."/>
            <person name="Chao H."/>
            <person name="Dinh H."/>
            <person name="Doddapaneni H."/>
            <person name="Dugan-Rocha S."/>
            <person name="Elkadiri S."/>
            <person name="Gnanaolivu R."/>
            <person name="Hernandez B."/>
            <person name="Skinner E."/>
            <person name="Javaid M."/>
            <person name="Lee S."/>
            <person name="Li M."/>
            <person name="Ming W."/>
            <person name="Munidasa M."/>
            <person name="Muniz J."/>
            <person name="Nguyen L."/>
            <person name="Hughes D."/>
            <person name="Osuji N."/>
            <person name="Pu L.-L."/>
            <person name="Puazo M."/>
            <person name="Qu C."/>
            <person name="Quiroz J."/>
            <person name="Raj R."/>
            <person name="Weissenberger G."/>
            <person name="Xin Y."/>
            <person name="Zou X."/>
            <person name="Han Y."/>
            <person name="Worley K."/>
            <person name="Muzny D."/>
            <person name="Gibbs R."/>
        </authorList>
    </citation>
    <scope>NUCLEOTIDE SEQUENCE</scope>
    <source>
        <strain evidence="1">Sampled in the wild</strain>
    </source>
</reference>
<dbReference type="PANTHER" id="PTHR21174:SF0">
    <property type="entry name" value="HD PHOSPHOHYDROLASE FAMILY PROTEIN-RELATED"/>
    <property type="match status" value="1"/>
</dbReference>
<reference evidence="1" key="1">
    <citation type="submission" date="2013-04" db="EMBL/GenBank/DDBJ databases">
        <authorList>
            <person name="Qu J."/>
            <person name="Murali S.C."/>
            <person name="Bandaranaike D."/>
            <person name="Bellair M."/>
            <person name="Blankenburg K."/>
            <person name="Chao H."/>
            <person name="Dinh H."/>
            <person name="Doddapaneni H."/>
            <person name="Downs B."/>
            <person name="Dugan-Rocha S."/>
            <person name="Elkadiri S."/>
            <person name="Gnanaolivu R.D."/>
            <person name="Hernandez B."/>
            <person name="Javaid M."/>
            <person name="Jayaseelan J.C."/>
            <person name="Lee S."/>
            <person name="Li M."/>
            <person name="Ming W."/>
            <person name="Munidasa M."/>
            <person name="Muniz J."/>
            <person name="Nguyen L."/>
            <person name="Ongeri F."/>
            <person name="Osuji N."/>
            <person name="Pu L.-L."/>
            <person name="Puazo M."/>
            <person name="Qu C."/>
            <person name="Quiroz J."/>
            <person name="Raj R."/>
            <person name="Weissenberger G."/>
            <person name="Xin Y."/>
            <person name="Zou X."/>
            <person name="Han Y."/>
            <person name="Richards S."/>
            <person name="Worley K."/>
            <person name="Muzny D."/>
            <person name="Gibbs R."/>
        </authorList>
    </citation>
    <scope>NUCLEOTIDE SEQUENCE</scope>
    <source>
        <strain evidence="1">Sampled in the wild</strain>
    </source>
</reference>
<accession>A0A8K0NU71</accession>
<organism evidence="1 2">
    <name type="scientific">Ladona fulva</name>
    <name type="common">Scarce chaser dragonfly</name>
    <name type="synonym">Libellula fulva</name>
    <dbReference type="NCBI Taxonomy" id="123851"/>
    <lineage>
        <taxon>Eukaryota</taxon>
        <taxon>Metazoa</taxon>
        <taxon>Ecdysozoa</taxon>
        <taxon>Arthropoda</taxon>
        <taxon>Hexapoda</taxon>
        <taxon>Insecta</taxon>
        <taxon>Pterygota</taxon>
        <taxon>Palaeoptera</taxon>
        <taxon>Odonata</taxon>
        <taxon>Epiprocta</taxon>
        <taxon>Anisoptera</taxon>
        <taxon>Libelluloidea</taxon>
        <taxon>Libellulidae</taxon>
        <taxon>Ladona</taxon>
    </lineage>
</organism>
<keyword evidence="2" id="KW-1185">Reference proteome</keyword>
<proteinExistence type="predicted"/>
<name>A0A8K0NU71_LADFU</name>
<dbReference type="Proteomes" id="UP000792457">
    <property type="component" value="Unassembled WGS sequence"/>
</dbReference>
<dbReference type="OrthoDB" id="330671at2759"/>
<dbReference type="AlphaFoldDB" id="A0A8K0NU71"/>
<protein>
    <submittedName>
        <fullName evidence="1">Uncharacterized protein</fullName>
    </submittedName>
</protein>
<sequence length="217" mass="25497">MSVVLQDVWKDITSNVLDPVSEEWWTTMKKRYGDEMRTYHNVDHLEKKFLHFETIRSNLKNPDAVALAIFFHYFEYDPKAVDNEEKNVHMFEKFAKEGGIPKGSPLFEEVINLLKSSATHITEEHKTEGAFGTDDQHYFLDLDMVVLGSPSSVYDEYVQKVRQEYSFLPDKSYSSLRLKVLQTFLQIPNIFSTREFRDKFEDQARLNIKREVDGLKL</sequence>
<dbReference type="InterPro" id="IPR009218">
    <property type="entry name" value="HD_phosphohydro"/>
</dbReference>
<comment type="caution">
    <text evidence="1">The sequence shown here is derived from an EMBL/GenBank/DDBJ whole genome shotgun (WGS) entry which is preliminary data.</text>
</comment>
<dbReference type="EMBL" id="KZ308122">
    <property type="protein sequence ID" value="KAG8222066.1"/>
    <property type="molecule type" value="Genomic_DNA"/>
</dbReference>
<dbReference type="PANTHER" id="PTHR21174">
    <property type="match status" value="1"/>
</dbReference>
<evidence type="ECO:0000313" key="1">
    <source>
        <dbReference type="EMBL" id="KAG8222066.1"/>
    </source>
</evidence>
<dbReference type="SUPFAM" id="SSF109604">
    <property type="entry name" value="HD-domain/PDEase-like"/>
    <property type="match status" value="1"/>
</dbReference>
<dbReference type="PIRSF" id="PIRSF035170">
    <property type="entry name" value="HD_phosphohydro"/>
    <property type="match status" value="1"/>
</dbReference>
<evidence type="ECO:0000313" key="2">
    <source>
        <dbReference type="Proteomes" id="UP000792457"/>
    </source>
</evidence>